<dbReference type="InterPro" id="IPR036048">
    <property type="entry name" value="Interleukin_8-like_sf"/>
</dbReference>
<dbReference type="GO" id="GO:0006955">
    <property type="term" value="P:immune response"/>
    <property type="evidence" value="ECO:0007669"/>
    <property type="project" value="InterPro"/>
</dbReference>
<dbReference type="STRING" id="8078.ENSFHEP00000018296"/>
<dbReference type="Ensembl" id="ENSFHET00000027230.1">
    <property type="protein sequence ID" value="ENSFHEP00000018296.1"/>
    <property type="gene ID" value="ENSFHEG00000020127.1"/>
</dbReference>
<dbReference type="GO" id="GO:0005615">
    <property type="term" value="C:extracellular space"/>
    <property type="evidence" value="ECO:0007669"/>
    <property type="project" value="UniProtKB-KW"/>
</dbReference>
<accession>A0A3Q2PX13</accession>
<evidence type="ECO:0000256" key="2">
    <source>
        <dbReference type="SAM" id="SignalP"/>
    </source>
</evidence>
<protein>
    <submittedName>
        <fullName evidence="4">C-C motif chemokine 20</fullName>
    </submittedName>
</protein>
<dbReference type="PANTHER" id="PTHR12015">
    <property type="entry name" value="SMALL INDUCIBLE CYTOKINE A"/>
    <property type="match status" value="1"/>
</dbReference>
<dbReference type="RefSeq" id="XP_035985300.1">
    <property type="nucleotide sequence ID" value="XM_036129407.1"/>
</dbReference>
<evidence type="ECO:0000313" key="4">
    <source>
        <dbReference type="Ensembl" id="ENSFHEP00000018296.1"/>
    </source>
</evidence>
<sequence>MMIAIALFIILGILTPAPAAGFRISKPCCTRYSDKAVAFKHIRGYREQISLEHCRINAIIFYTTSNHEVCARPEDEWVKKALDSLSAKLKMMSNNIVGEGL</sequence>
<feature type="signal peptide" evidence="2">
    <location>
        <begin position="1"/>
        <end position="19"/>
    </location>
</feature>
<dbReference type="Proteomes" id="UP000265000">
    <property type="component" value="Unplaced"/>
</dbReference>
<dbReference type="GeneTree" id="ENSGT00940000174809"/>
<feature type="chain" id="PRO_5018619551" evidence="2">
    <location>
        <begin position="20"/>
        <end position="101"/>
    </location>
</feature>
<dbReference type="OrthoDB" id="8870994at2759"/>
<dbReference type="Gene3D" id="2.40.50.40">
    <property type="match status" value="1"/>
</dbReference>
<evidence type="ECO:0000313" key="5">
    <source>
        <dbReference type="Proteomes" id="UP000265000"/>
    </source>
</evidence>
<dbReference type="SMART" id="SM00199">
    <property type="entry name" value="SCY"/>
    <property type="match status" value="1"/>
</dbReference>
<proteinExistence type="predicted"/>
<dbReference type="AlphaFoldDB" id="A0A3Q2PX13"/>
<dbReference type="CTD" id="101884175"/>
<dbReference type="InterPro" id="IPR001811">
    <property type="entry name" value="Chemokine_IL8-like_dom"/>
</dbReference>
<organism evidence="4 5">
    <name type="scientific">Fundulus heteroclitus</name>
    <name type="common">Killifish</name>
    <name type="synonym">Mummichog</name>
    <dbReference type="NCBI Taxonomy" id="8078"/>
    <lineage>
        <taxon>Eukaryota</taxon>
        <taxon>Metazoa</taxon>
        <taxon>Chordata</taxon>
        <taxon>Craniata</taxon>
        <taxon>Vertebrata</taxon>
        <taxon>Euteleostomi</taxon>
        <taxon>Actinopterygii</taxon>
        <taxon>Neopterygii</taxon>
        <taxon>Teleostei</taxon>
        <taxon>Neoteleostei</taxon>
        <taxon>Acanthomorphata</taxon>
        <taxon>Ovalentaria</taxon>
        <taxon>Atherinomorphae</taxon>
        <taxon>Cyprinodontiformes</taxon>
        <taxon>Fundulidae</taxon>
        <taxon>Fundulus</taxon>
    </lineage>
</organism>
<keyword evidence="2" id="KW-0732">Signal</keyword>
<dbReference type="PANTHER" id="PTHR12015:SF108">
    <property type="entry name" value="C-C MOTIF CHEMOKINE 20"/>
    <property type="match status" value="1"/>
</dbReference>
<keyword evidence="1" id="KW-0202">Cytokine</keyword>
<reference evidence="4" key="2">
    <citation type="submission" date="2025-09" db="UniProtKB">
        <authorList>
            <consortium name="Ensembl"/>
        </authorList>
    </citation>
    <scope>IDENTIFICATION</scope>
</reference>
<dbReference type="SUPFAM" id="SSF54117">
    <property type="entry name" value="Interleukin 8-like chemokines"/>
    <property type="match status" value="1"/>
</dbReference>
<name>A0A3Q2PX13_FUNHE</name>
<evidence type="ECO:0000256" key="1">
    <source>
        <dbReference type="ARBA" id="ARBA00022514"/>
    </source>
</evidence>
<evidence type="ECO:0000259" key="3">
    <source>
        <dbReference type="SMART" id="SM00199"/>
    </source>
</evidence>
<feature type="domain" description="Chemokine interleukin-8-like" evidence="3">
    <location>
        <begin position="25"/>
        <end position="85"/>
    </location>
</feature>
<dbReference type="GO" id="GO:0008009">
    <property type="term" value="F:chemokine activity"/>
    <property type="evidence" value="ECO:0007669"/>
    <property type="project" value="InterPro"/>
</dbReference>
<dbReference type="InterPro" id="IPR039809">
    <property type="entry name" value="Chemokine_b/g/d"/>
</dbReference>
<reference evidence="4" key="1">
    <citation type="submission" date="2025-08" db="UniProtKB">
        <authorList>
            <consortium name="Ensembl"/>
        </authorList>
    </citation>
    <scope>IDENTIFICATION</scope>
</reference>
<keyword evidence="5" id="KW-1185">Reference proteome</keyword>
<dbReference type="GeneID" id="105934203"/>
<dbReference type="Pfam" id="PF00048">
    <property type="entry name" value="IL8"/>
    <property type="match status" value="1"/>
</dbReference>